<evidence type="ECO:0000256" key="5">
    <source>
        <dbReference type="SAM" id="MobiDB-lite"/>
    </source>
</evidence>
<dbReference type="RefSeq" id="WP_179767613.1">
    <property type="nucleotide sequence ID" value="NZ_JACCFO010000001.1"/>
</dbReference>
<comment type="caution">
    <text evidence="7">The sequence shown here is derived from an EMBL/GenBank/DDBJ whole genome shotgun (WGS) entry which is preliminary data.</text>
</comment>
<accession>A0A853BLW4</accession>
<dbReference type="GO" id="GO:0045892">
    <property type="term" value="P:negative regulation of DNA-templated transcription"/>
    <property type="evidence" value="ECO:0007669"/>
    <property type="project" value="InterPro"/>
</dbReference>
<dbReference type="PROSITE" id="PS50977">
    <property type="entry name" value="HTH_TETR_2"/>
    <property type="match status" value="1"/>
</dbReference>
<dbReference type="InterPro" id="IPR004111">
    <property type="entry name" value="Repressor_TetR_C"/>
</dbReference>
<evidence type="ECO:0000313" key="8">
    <source>
        <dbReference type="Proteomes" id="UP000575985"/>
    </source>
</evidence>
<dbReference type="Proteomes" id="UP000575985">
    <property type="component" value="Unassembled WGS sequence"/>
</dbReference>
<keyword evidence="2 4" id="KW-0238">DNA-binding</keyword>
<dbReference type="InterPro" id="IPR036271">
    <property type="entry name" value="Tet_transcr_reg_TetR-rel_C_sf"/>
</dbReference>
<dbReference type="AlphaFoldDB" id="A0A853BLW4"/>
<dbReference type="EMBL" id="JACCFO010000001">
    <property type="protein sequence ID" value="NYI96213.1"/>
    <property type="molecule type" value="Genomic_DNA"/>
</dbReference>
<dbReference type="InterPro" id="IPR009057">
    <property type="entry name" value="Homeodomain-like_sf"/>
</dbReference>
<evidence type="ECO:0000256" key="1">
    <source>
        <dbReference type="ARBA" id="ARBA00023015"/>
    </source>
</evidence>
<dbReference type="GO" id="GO:0003677">
    <property type="term" value="F:DNA binding"/>
    <property type="evidence" value="ECO:0007669"/>
    <property type="project" value="UniProtKB-UniRule"/>
</dbReference>
<keyword evidence="1" id="KW-0805">Transcription regulation</keyword>
<feature type="domain" description="HTH tetR-type" evidence="6">
    <location>
        <begin position="42"/>
        <end position="102"/>
    </location>
</feature>
<keyword evidence="8" id="KW-1185">Reference proteome</keyword>
<evidence type="ECO:0000256" key="2">
    <source>
        <dbReference type="ARBA" id="ARBA00023125"/>
    </source>
</evidence>
<name>A0A853BLW4_9ACTN</name>
<proteinExistence type="predicted"/>
<organism evidence="7 8">
    <name type="scientific">Streptomonospora nanhaiensis</name>
    <dbReference type="NCBI Taxonomy" id="1323731"/>
    <lineage>
        <taxon>Bacteria</taxon>
        <taxon>Bacillati</taxon>
        <taxon>Actinomycetota</taxon>
        <taxon>Actinomycetes</taxon>
        <taxon>Streptosporangiales</taxon>
        <taxon>Nocardiopsidaceae</taxon>
        <taxon>Streptomonospora</taxon>
    </lineage>
</organism>
<evidence type="ECO:0000256" key="4">
    <source>
        <dbReference type="PROSITE-ProRule" id="PRU00335"/>
    </source>
</evidence>
<dbReference type="Pfam" id="PF00440">
    <property type="entry name" value="TetR_N"/>
    <property type="match status" value="1"/>
</dbReference>
<reference evidence="7 8" key="1">
    <citation type="submission" date="2020-07" db="EMBL/GenBank/DDBJ databases">
        <title>Sequencing the genomes of 1000 actinobacteria strains.</title>
        <authorList>
            <person name="Klenk H.-P."/>
        </authorList>
    </citation>
    <scope>NUCLEOTIDE SEQUENCE [LARGE SCALE GENOMIC DNA]</scope>
    <source>
        <strain evidence="7 8">DSM 45927</strain>
    </source>
</reference>
<dbReference type="Gene3D" id="1.10.357.10">
    <property type="entry name" value="Tetracycline Repressor, domain 2"/>
    <property type="match status" value="1"/>
</dbReference>
<protein>
    <submittedName>
        <fullName evidence="7">AcrR family transcriptional regulator</fullName>
    </submittedName>
</protein>
<sequence>MAPDHGGPRKPPAPGDSLPAAERTAGVLWDDPAQPRRGPKPSLSRAAVVAAGISLADAEGLAALSMQRVADALGYTKMSLYRYAPGRAELIALMVEEAVGPPPDLAAEPPGWRPRLRAWASALLPRLSAHPWAVEASTGPRVMGPNELAWLEAGLAAMRGTGLTGAERLDAAVLLLGHVRGIAQQGAAAPGGDGGAGAVEGELGRVMAGVLRRRGGDFPEAAAAFAEAAAGTGQDRALEFGLERILDGLAVLVRERTGEG</sequence>
<dbReference type="InterPro" id="IPR001647">
    <property type="entry name" value="HTH_TetR"/>
</dbReference>
<dbReference type="Gene3D" id="1.10.10.60">
    <property type="entry name" value="Homeodomain-like"/>
    <property type="match status" value="1"/>
</dbReference>
<dbReference type="Pfam" id="PF02909">
    <property type="entry name" value="TetR_C_1"/>
    <property type="match status" value="1"/>
</dbReference>
<dbReference type="SUPFAM" id="SSF46689">
    <property type="entry name" value="Homeodomain-like"/>
    <property type="match status" value="1"/>
</dbReference>
<evidence type="ECO:0000259" key="6">
    <source>
        <dbReference type="PROSITE" id="PS50977"/>
    </source>
</evidence>
<keyword evidence="3" id="KW-0804">Transcription</keyword>
<evidence type="ECO:0000256" key="3">
    <source>
        <dbReference type="ARBA" id="ARBA00023163"/>
    </source>
</evidence>
<gene>
    <name evidence="7" type="ORF">HNR12_002490</name>
</gene>
<evidence type="ECO:0000313" key="7">
    <source>
        <dbReference type="EMBL" id="NYI96213.1"/>
    </source>
</evidence>
<dbReference type="SUPFAM" id="SSF48498">
    <property type="entry name" value="Tetracyclin repressor-like, C-terminal domain"/>
    <property type="match status" value="1"/>
</dbReference>
<feature type="region of interest" description="Disordered" evidence="5">
    <location>
        <begin position="1"/>
        <end position="41"/>
    </location>
</feature>
<feature type="DNA-binding region" description="H-T-H motif" evidence="4">
    <location>
        <begin position="65"/>
        <end position="84"/>
    </location>
</feature>